<reference evidence="1 2" key="1">
    <citation type="journal article" date="2001" name="Nature">
        <title>The highly reduced genome of an enslaved algal nucleus.</title>
        <authorList>
            <person name="Douglas S."/>
            <person name="Zauner S."/>
            <person name="Fraunholz M."/>
            <person name="Beaton M."/>
            <person name="Penny S."/>
            <person name="Deng L."/>
            <person name="Wu X."/>
            <person name="Reith M."/>
            <person name="Cavalier-Smith T."/>
            <person name="Maier U."/>
        </authorList>
    </citation>
    <scope>NUCLEOTIDE SEQUENCE [LARGE SCALE GENOMIC DNA]</scope>
</reference>
<dbReference type="AlphaFoldDB" id="Q9AW12"/>
<evidence type="ECO:0000313" key="2">
    <source>
        <dbReference type="Proteomes" id="UP000242167"/>
    </source>
</evidence>
<proteinExistence type="predicted"/>
<name>Q9AW12_GUITH</name>
<accession>Q9AW12</accession>
<dbReference type="GeneID" id="857598"/>
<organism evidence="1 2">
    <name type="scientific">Guillardia theta</name>
    <name type="common">Cryptophyte</name>
    <name type="synonym">Cryptomonas phi</name>
    <dbReference type="NCBI Taxonomy" id="55529"/>
    <lineage>
        <taxon>Eukaryota</taxon>
        <taxon>Cryptophyceae</taxon>
        <taxon>Pyrenomonadales</taxon>
        <taxon>Geminigeraceae</taxon>
        <taxon>Guillardia</taxon>
    </lineage>
</organism>
<dbReference type="RefSeq" id="XP_001713275.1">
    <property type="nucleotide sequence ID" value="XM_001713223.1"/>
</dbReference>
<dbReference type="EMBL" id="AJ010592">
    <property type="protein sequence ID" value="CAC27059.1"/>
    <property type="molecule type" value="Genomic_DNA"/>
</dbReference>
<protein>
    <submittedName>
        <fullName evidence="1">Uncharacterized protein</fullName>
    </submittedName>
</protein>
<dbReference type="GO" id="GO:0000428">
    <property type="term" value="C:DNA-directed RNA polymerase complex"/>
    <property type="evidence" value="ECO:0007669"/>
    <property type="project" value="UniProtKB-KW"/>
</dbReference>
<evidence type="ECO:0000313" key="1">
    <source>
        <dbReference type="EMBL" id="CAC27059.1"/>
    </source>
</evidence>
<dbReference type="Proteomes" id="UP000242167">
    <property type="component" value="Nucleomorph 2"/>
</dbReference>
<sequence length="419" mass="50986">MSQLDFSIELNKYSYLKFSCKKLISLINVFFFIKTQSLFQFKSFFLLLMFWNKFLMKLKFFFINNLRKENESMIVDRILSIILQHFSKNFREYFKIIIFIPNQMSLINILKYFLGNYKFAKFFHRDSSKKPVPRMIKFGVKIYPPDLSSFNDLSQKKIKLGIFLSKNQVFFSNSITHSQIILISTYFLKELKKIISNFQNISKFYFIFDKFDCIITQNRLNNLIFKNIIQKKDIEISYFYIILSSIPFFLRNIDYNKISIEQKSNFKINILAYSKMLKFKFIRINQEKLNFNDKSKQFIDKLIIYFENQKNFKKLLIYIKDHIDFILLRKFFFINQLKECRYQFLVENQKKGDKNVYLSYERTIIFLSERYYMSSRNPVWFDLLSLQVLPFSLEIFNELLRFNDVKKSKETKIPCFLNI</sequence>